<sequence>MDVDKARGPGTGSNSKKIALPFSDTPIMNRNKEMRKKTGSRRSSLGMRGRRASSLIDSGHSAIPHREVDSAEFYKHIEAEGPSEPRRMKQLMTWCGERALAKKPKLGSLNSNAVLGARAIQDQLLKDFSVKSEFSDWFAREDIPRPPAIVKPNPRNIEHDEKIVRLEERIKRLKAEKKQWQSLKNKLPPELPPLFPPSAPENGSSSGQQQSQQPPQLPDPSLLDAEEAQMLEFITESTGKLSLLKPQTQARLQALQSTLEFKVDRLADGVHKVEQRMAAAGRQADQVLALSAERLRERDERERTSAGTRDMPVMEVLRSLGRILPEGGG</sequence>
<keyword evidence="3" id="KW-1185">Reference proteome</keyword>
<organism evidence="2 3">
    <name type="scientific">Diatrype stigma</name>
    <dbReference type="NCBI Taxonomy" id="117547"/>
    <lineage>
        <taxon>Eukaryota</taxon>
        <taxon>Fungi</taxon>
        <taxon>Dikarya</taxon>
        <taxon>Ascomycota</taxon>
        <taxon>Pezizomycotina</taxon>
        <taxon>Sordariomycetes</taxon>
        <taxon>Xylariomycetidae</taxon>
        <taxon>Xylariales</taxon>
        <taxon>Diatrypaceae</taxon>
        <taxon>Diatrype</taxon>
    </lineage>
</organism>
<accession>A0AAN9YW42</accession>
<evidence type="ECO:0000313" key="2">
    <source>
        <dbReference type="EMBL" id="KAK7756020.1"/>
    </source>
</evidence>
<gene>
    <name evidence="2" type="ORF">SLS62_001963</name>
</gene>
<dbReference type="InterPro" id="IPR013218">
    <property type="entry name" value="Dsn1/Mis13"/>
</dbReference>
<evidence type="ECO:0000256" key="1">
    <source>
        <dbReference type="SAM" id="MobiDB-lite"/>
    </source>
</evidence>
<comment type="caution">
    <text evidence="2">The sequence shown here is derived from an EMBL/GenBank/DDBJ whole genome shotgun (WGS) entry which is preliminary data.</text>
</comment>
<dbReference type="Proteomes" id="UP001320420">
    <property type="component" value="Unassembled WGS sequence"/>
</dbReference>
<protein>
    <recommendedName>
        <fullName evidence="4">Kinetochore protein mis13</fullName>
    </recommendedName>
</protein>
<name>A0AAN9YW42_9PEZI</name>
<feature type="region of interest" description="Disordered" evidence="1">
    <location>
        <begin position="1"/>
        <end position="62"/>
    </location>
</feature>
<dbReference type="PANTHER" id="PTHR14778:SF2">
    <property type="entry name" value="KINETOCHORE-ASSOCIATED PROTEIN DSN1 HOMOLOG"/>
    <property type="match status" value="1"/>
</dbReference>
<dbReference type="GO" id="GO:0051301">
    <property type="term" value="P:cell division"/>
    <property type="evidence" value="ECO:0007669"/>
    <property type="project" value="InterPro"/>
</dbReference>
<evidence type="ECO:0000313" key="3">
    <source>
        <dbReference type="Proteomes" id="UP001320420"/>
    </source>
</evidence>
<proteinExistence type="predicted"/>
<reference evidence="2 3" key="1">
    <citation type="submission" date="2024-02" db="EMBL/GenBank/DDBJ databases">
        <title>De novo assembly and annotation of 12 fungi associated with fruit tree decline syndrome in Ontario, Canada.</title>
        <authorList>
            <person name="Sulman M."/>
            <person name="Ellouze W."/>
            <person name="Ilyukhin E."/>
        </authorList>
    </citation>
    <scope>NUCLEOTIDE SEQUENCE [LARGE SCALE GENOMIC DNA]</scope>
    <source>
        <strain evidence="2 3">M11/M66-122</strain>
    </source>
</reference>
<feature type="compositionally biased region" description="Pro residues" evidence="1">
    <location>
        <begin position="189"/>
        <end position="199"/>
    </location>
</feature>
<feature type="compositionally biased region" description="Low complexity" evidence="1">
    <location>
        <begin position="200"/>
        <end position="221"/>
    </location>
</feature>
<dbReference type="Pfam" id="PF08202">
    <property type="entry name" value="MIS13"/>
    <property type="match status" value="1"/>
</dbReference>
<dbReference type="EMBL" id="JAKJXP020000009">
    <property type="protein sequence ID" value="KAK7756020.1"/>
    <property type="molecule type" value="Genomic_DNA"/>
</dbReference>
<dbReference type="GO" id="GO:0000444">
    <property type="term" value="C:MIS12/MIND type complex"/>
    <property type="evidence" value="ECO:0007669"/>
    <property type="project" value="InterPro"/>
</dbReference>
<dbReference type="AlphaFoldDB" id="A0AAN9YW42"/>
<evidence type="ECO:0008006" key="4">
    <source>
        <dbReference type="Google" id="ProtNLM"/>
    </source>
</evidence>
<dbReference type="GO" id="GO:0007059">
    <property type="term" value="P:chromosome segregation"/>
    <property type="evidence" value="ECO:0007669"/>
    <property type="project" value="InterPro"/>
</dbReference>
<dbReference type="PANTHER" id="PTHR14778">
    <property type="entry name" value="KINETOCHORE-ASSOCIATED PROTEIN DSN1 HOMOLOG"/>
    <property type="match status" value="1"/>
</dbReference>
<feature type="region of interest" description="Disordered" evidence="1">
    <location>
        <begin position="181"/>
        <end position="221"/>
    </location>
</feature>